<dbReference type="Proteomes" id="UP000681414">
    <property type="component" value="Unassembled WGS sequence"/>
</dbReference>
<name>A0A942TGK5_9BACI</name>
<dbReference type="EMBL" id="JAGYPG010000005">
    <property type="protein sequence ID" value="MBS4197666.1"/>
    <property type="molecule type" value="Genomic_DNA"/>
</dbReference>
<feature type="signal peptide" evidence="1">
    <location>
        <begin position="1"/>
        <end position="21"/>
    </location>
</feature>
<keyword evidence="3" id="KW-1185">Reference proteome</keyword>
<evidence type="ECO:0000313" key="2">
    <source>
        <dbReference type="EMBL" id="MBS4197666.1"/>
    </source>
</evidence>
<evidence type="ECO:0000313" key="3">
    <source>
        <dbReference type="Proteomes" id="UP000681414"/>
    </source>
</evidence>
<feature type="chain" id="PRO_5039306903" description="Lipoprotein" evidence="1">
    <location>
        <begin position="22"/>
        <end position="132"/>
    </location>
</feature>
<evidence type="ECO:0000256" key="1">
    <source>
        <dbReference type="SAM" id="SignalP"/>
    </source>
</evidence>
<comment type="caution">
    <text evidence="2">The sequence shown here is derived from an EMBL/GenBank/DDBJ whole genome shotgun (WGS) entry which is preliminary data.</text>
</comment>
<keyword evidence="1" id="KW-0732">Signal</keyword>
<protein>
    <recommendedName>
        <fullName evidence="4">Lipoprotein</fullName>
    </recommendedName>
</protein>
<gene>
    <name evidence="2" type="ORF">KHA97_21720</name>
</gene>
<dbReference type="RefSeq" id="WP_213126905.1">
    <property type="nucleotide sequence ID" value="NZ_JAGYPG010000005.1"/>
</dbReference>
<reference evidence="2 3" key="1">
    <citation type="submission" date="2021-05" db="EMBL/GenBank/DDBJ databases">
        <title>Novel Bacillus species.</title>
        <authorList>
            <person name="Liu G."/>
        </authorList>
    </citation>
    <scope>NUCLEOTIDE SEQUENCE [LARGE SCALE GENOMIC DNA]</scope>
    <source>
        <strain evidence="3">FJAT-49780</strain>
    </source>
</reference>
<accession>A0A942TGK5</accession>
<evidence type="ECO:0008006" key="4">
    <source>
        <dbReference type="Google" id="ProtNLM"/>
    </source>
</evidence>
<proteinExistence type="predicted"/>
<dbReference type="AlphaFoldDB" id="A0A942TGK5"/>
<sequence>MKKITLFILSLVLLLGLNACSNRYGKESNNDLSVANNNEQDDKVVKENDVRELVWKQLSLEQKEWIDGTWKDGKVSKITLNKNMMTQVGDKSYEGKKVYLIDFPTKSKSIPNNMIVYADKDTLDYIGNGLVD</sequence>
<organism evidence="2 3">
    <name type="scientific">Lederbergia citri</name>
    <dbReference type="NCBI Taxonomy" id="2833580"/>
    <lineage>
        <taxon>Bacteria</taxon>
        <taxon>Bacillati</taxon>
        <taxon>Bacillota</taxon>
        <taxon>Bacilli</taxon>
        <taxon>Bacillales</taxon>
        <taxon>Bacillaceae</taxon>
        <taxon>Lederbergia</taxon>
    </lineage>
</organism>